<feature type="domain" description="C2H2-type" evidence="12">
    <location>
        <begin position="92"/>
        <end position="121"/>
    </location>
</feature>
<dbReference type="GO" id="GO:0000978">
    <property type="term" value="F:RNA polymerase II cis-regulatory region sequence-specific DNA binding"/>
    <property type="evidence" value="ECO:0007669"/>
    <property type="project" value="TreeGrafter"/>
</dbReference>
<evidence type="ECO:0000256" key="4">
    <source>
        <dbReference type="ARBA" id="ARBA00022737"/>
    </source>
</evidence>
<gene>
    <name evidence="13" type="ORF">TTEB3V08_LOCUS7437</name>
</gene>
<keyword evidence="11" id="KW-0472">Membrane</keyword>
<dbReference type="GO" id="GO:0000122">
    <property type="term" value="P:negative regulation of transcription by RNA polymerase II"/>
    <property type="evidence" value="ECO:0007669"/>
    <property type="project" value="UniProtKB-ARBA"/>
</dbReference>
<dbReference type="AlphaFoldDB" id="A0A7R9IJG5"/>
<dbReference type="Gene3D" id="3.30.160.60">
    <property type="entry name" value="Classic Zinc Finger"/>
    <property type="match status" value="3"/>
</dbReference>
<evidence type="ECO:0000256" key="10">
    <source>
        <dbReference type="SAM" id="MobiDB-lite"/>
    </source>
</evidence>
<sequence>MQLSNPHHNLSTSHEERFPVSLDKSLWKQDCGRGRGYDVMLGQCLFLLILVALGTTFTPTTVERVISSLMSRVSLEQFLGDKAVFPVYRLRIRANFEGCTKAFSRLENLKIHQRSHTGERPYSCTYTGCTKAFSNSSDRAKHQRTHFDTKPYACQVEGCSKRYTDPSSLRKHVKNHSSKEQAQARKKVRSEDTGSPVSCDSTTRPLHSRLQDSPPPSVGRCTPRSYCGSQSSQSTVFSSFQDKQGDQTKDLDYRLSLTETESELAESDPFPAVNNLDDVMLEYVPFESIRRLLGDHAGYLDSALQDHLDLECDLEQQFLELSNMDLLNQEHIDGDIRQQFLELSNLDNQREQF</sequence>
<feature type="region of interest" description="Disordered" evidence="10">
    <location>
        <begin position="165"/>
        <end position="243"/>
    </location>
</feature>
<name>A0A7R9IJG5_9NEOP</name>
<evidence type="ECO:0000256" key="2">
    <source>
        <dbReference type="ARBA" id="ARBA00010831"/>
    </source>
</evidence>
<feature type="compositionally biased region" description="Polar residues" evidence="10">
    <location>
        <begin position="193"/>
        <end position="205"/>
    </location>
</feature>
<evidence type="ECO:0000256" key="7">
    <source>
        <dbReference type="ARBA" id="ARBA00023125"/>
    </source>
</evidence>
<feature type="transmembrane region" description="Helical" evidence="11">
    <location>
        <begin position="40"/>
        <end position="62"/>
    </location>
</feature>
<keyword evidence="4" id="KW-0677">Repeat</keyword>
<dbReference type="GO" id="GO:0005634">
    <property type="term" value="C:nucleus"/>
    <property type="evidence" value="ECO:0007669"/>
    <property type="project" value="UniProtKB-SubCell"/>
</dbReference>
<keyword evidence="11" id="KW-0812">Transmembrane</keyword>
<feature type="compositionally biased region" description="Low complexity" evidence="10">
    <location>
        <begin position="229"/>
        <end position="241"/>
    </location>
</feature>
<evidence type="ECO:0000256" key="3">
    <source>
        <dbReference type="ARBA" id="ARBA00022723"/>
    </source>
</evidence>
<evidence type="ECO:0000256" key="8">
    <source>
        <dbReference type="ARBA" id="ARBA00023242"/>
    </source>
</evidence>
<keyword evidence="3" id="KW-0479">Metal-binding</keyword>
<organism evidence="13">
    <name type="scientific">Timema tahoe</name>
    <dbReference type="NCBI Taxonomy" id="61484"/>
    <lineage>
        <taxon>Eukaryota</taxon>
        <taxon>Metazoa</taxon>
        <taxon>Ecdysozoa</taxon>
        <taxon>Arthropoda</taxon>
        <taxon>Hexapoda</taxon>
        <taxon>Insecta</taxon>
        <taxon>Pterygota</taxon>
        <taxon>Neoptera</taxon>
        <taxon>Polyneoptera</taxon>
        <taxon>Phasmatodea</taxon>
        <taxon>Timematodea</taxon>
        <taxon>Timematoidea</taxon>
        <taxon>Timematidae</taxon>
        <taxon>Timema</taxon>
    </lineage>
</organism>
<keyword evidence="6" id="KW-0862">Zinc</keyword>
<keyword evidence="5 9" id="KW-0863">Zinc-finger</keyword>
<comment type="similarity">
    <text evidence="2">Belongs to the GLI C2H2-type zinc-finger protein family.</text>
</comment>
<evidence type="ECO:0000313" key="13">
    <source>
        <dbReference type="EMBL" id="CAD7459485.1"/>
    </source>
</evidence>
<dbReference type="EMBL" id="OE002907">
    <property type="protein sequence ID" value="CAD7459485.1"/>
    <property type="molecule type" value="Genomic_DNA"/>
</dbReference>
<dbReference type="InterPro" id="IPR043359">
    <property type="entry name" value="GLI-like"/>
</dbReference>
<dbReference type="PANTHER" id="PTHR45718">
    <property type="entry name" value="TRANSCRIPTIONAL ACTIVATOR CUBITUS INTERRUPTUS"/>
    <property type="match status" value="1"/>
</dbReference>
<keyword evidence="11" id="KW-1133">Transmembrane helix</keyword>
<dbReference type="SUPFAM" id="SSF57667">
    <property type="entry name" value="beta-beta-alpha zinc fingers"/>
    <property type="match status" value="2"/>
</dbReference>
<feature type="domain" description="C2H2-type" evidence="12">
    <location>
        <begin position="122"/>
        <end position="151"/>
    </location>
</feature>
<dbReference type="PROSITE" id="PS50157">
    <property type="entry name" value="ZINC_FINGER_C2H2_2"/>
    <property type="match status" value="3"/>
</dbReference>
<evidence type="ECO:0000256" key="6">
    <source>
        <dbReference type="ARBA" id="ARBA00022833"/>
    </source>
</evidence>
<proteinExistence type="inferred from homology"/>
<keyword evidence="7" id="KW-0238">DNA-binding</keyword>
<accession>A0A7R9IJG5</accession>
<reference evidence="13" key="1">
    <citation type="submission" date="2020-11" db="EMBL/GenBank/DDBJ databases">
        <authorList>
            <person name="Tran Van P."/>
        </authorList>
    </citation>
    <scope>NUCLEOTIDE SEQUENCE</scope>
</reference>
<dbReference type="InterPro" id="IPR036236">
    <property type="entry name" value="Znf_C2H2_sf"/>
</dbReference>
<feature type="domain" description="C2H2-type" evidence="12">
    <location>
        <begin position="152"/>
        <end position="181"/>
    </location>
</feature>
<comment type="subcellular location">
    <subcellularLocation>
        <location evidence="1">Nucleus</location>
    </subcellularLocation>
</comment>
<evidence type="ECO:0000256" key="5">
    <source>
        <dbReference type="ARBA" id="ARBA00022771"/>
    </source>
</evidence>
<protein>
    <recommendedName>
        <fullName evidence="12">C2H2-type domain-containing protein</fullName>
    </recommendedName>
</protein>
<dbReference type="PROSITE" id="PS00028">
    <property type="entry name" value="ZINC_FINGER_C2H2_1"/>
    <property type="match status" value="2"/>
</dbReference>
<evidence type="ECO:0000256" key="11">
    <source>
        <dbReference type="SAM" id="Phobius"/>
    </source>
</evidence>
<evidence type="ECO:0000256" key="9">
    <source>
        <dbReference type="PROSITE-ProRule" id="PRU00042"/>
    </source>
</evidence>
<dbReference type="FunFam" id="3.30.160.60:FF:000359">
    <property type="entry name" value="GLIS family zinc finger 2"/>
    <property type="match status" value="1"/>
</dbReference>
<dbReference type="GO" id="GO:0008270">
    <property type="term" value="F:zinc ion binding"/>
    <property type="evidence" value="ECO:0007669"/>
    <property type="project" value="UniProtKB-KW"/>
</dbReference>
<dbReference type="InterPro" id="IPR013087">
    <property type="entry name" value="Znf_C2H2_type"/>
</dbReference>
<evidence type="ECO:0000256" key="1">
    <source>
        <dbReference type="ARBA" id="ARBA00004123"/>
    </source>
</evidence>
<evidence type="ECO:0000259" key="12">
    <source>
        <dbReference type="PROSITE" id="PS50157"/>
    </source>
</evidence>
<dbReference type="Pfam" id="PF00096">
    <property type="entry name" value="zf-C2H2"/>
    <property type="match status" value="3"/>
</dbReference>
<keyword evidence="8" id="KW-0539">Nucleus</keyword>
<dbReference type="FunFam" id="3.30.160.60:FF:000019">
    <property type="entry name" value="GLI family zinc finger 3"/>
    <property type="match status" value="1"/>
</dbReference>
<dbReference type="GO" id="GO:0000981">
    <property type="term" value="F:DNA-binding transcription factor activity, RNA polymerase II-specific"/>
    <property type="evidence" value="ECO:0007669"/>
    <property type="project" value="TreeGrafter"/>
</dbReference>
<dbReference type="PANTHER" id="PTHR45718:SF7">
    <property type="entry name" value="C2H2-TYPE DOMAIN-CONTAINING PROTEIN"/>
    <property type="match status" value="1"/>
</dbReference>
<dbReference type="SMART" id="SM00355">
    <property type="entry name" value="ZnF_C2H2"/>
    <property type="match status" value="3"/>
</dbReference>